<dbReference type="PROSITE" id="PS00518">
    <property type="entry name" value="ZF_RING_1"/>
    <property type="match status" value="1"/>
</dbReference>
<keyword evidence="5" id="KW-0175">Coiled coil</keyword>
<name>G0N3R8_CAEBE</name>
<dbReference type="OrthoDB" id="6105938at2759"/>
<evidence type="ECO:0000256" key="2">
    <source>
        <dbReference type="ARBA" id="ARBA00022771"/>
    </source>
</evidence>
<evidence type="ECO:0000313" key="8">
    <source>
        <dbReference type="EMBL" id="EGT51821.1"/>
    </source>
</evidence>
<protein>
    <recommendedName>
        <fullName evidence="10">RING-type domain-containing protein</fullName>
    </recommendedName>
</protein>
<dbReference type="InterPro" id="IPR013083">
    <property type="entry name" value="Znf_RING/FYVE/PHD"/>
</dbReference>
<dbReference type="InterPro" id="IPR052667">
    <property type="entry name" value="E3_ubiquitin-ligase_RING"/>
</dbReference>
<dbReference type="AlphaFoldDB" id="G0N3R8"/>
<dbReference type="InterPro" id="IPR000315">
    <property type="entry name" value="Znf_B-box"/>
</dbReference>
<evidence type="ECO:0000256" key="5">
    <source>
        <dbReference type="SAM" id="Coils"/>
    </source>
</evidence>
<evidence type="ECO:0008006" key="10">
    <source>
        <dbReference type="Google" id="ProtNLM"/>
    </source>
</evidence>
<dbReference type="PANTHER" id="PTHR47156:SF7">
    <property type="entry name" value="RING-TYPE DOMAIN-CONTAINING PROTEIN"/>
    <property type="match status" value="1"/>
</dbReference>
<dbReference type="InterPro" id="IPR017907">
    <property type="entry name" value="Znf_RING_CS"/>
</dbReference>
<dbReference type="PANTHER" id="PTHR47156">
    <property type="entry name" value="PROTEIN CBG20824"/>
    <property type="match status" value="1"/>
</dbReference>
<evidence type="ECO:0000313" key="9">
    <source>
        <dbReference type="Proteomes" id="UP000008068"/>
    </source>
</evidence>
<dbReference type="SUPFAM" id="SSF57850">
    <property type="entry name" value="RING/U-box"/>
    <property type="match status" value="1"/>
</dbReference>
<dbReference type="Gene3D" id="3.30.40.10">
    <property type="entry name" value="Zinc/RING finger domain, C3HC4 (zinc finger)"/>
    <property type="match status" value="1"/>
</dbReference>
<dbReference type="PROSITE" id="PS50119">
    <property type="entry name" value="ZF_BBOX"/>
    <property type="match status" value="1"/>
</dbReference>
<dbReference type="STRING" id="135651.G0N3R8"/>
<evidence type="ECO:0000256" key="4">
    <source>
        <dbReference type="PROSITE-ProRule" id="PRU00024"/>
    </source>
</evidence>
<keyword evidence="3" id="KW-0862">Zinc</keyword>
<feature type="coiled-coil region" evidence="5">
    <location>
        <begin position="271"/>
        <end position="324"/>
    </location>
</feature>
<dbReference type="SMART" id="SM00336">
    <property type="entry name" value="BBOX"/>
    <property type="match status" value="2"/>
</dbReference>
<evidence type="ECO:0000259" key="6">
    <source>
        <dbReference type="PROSITE" id="PS50089"/>
    </source>
</evidence>
<sequence length="386" mass="44245">MAPEKYEEYELNMTYSDKTNCVSKLTVKVKMVDNLEYDLYGLPENPRATRLTSVKQESLDCKVCLAPFSDHIPSSLPRILPACGHTICHNCAVTIQKMTFNQLAIACPFDRTVTNMKAENLPRNFAILDLIEERGDAAKLTSKVNDIKICEDPVYPCYENEKHESTKYCRKCDADFCDSCFLSVHSSKILSSHQSYSVSHRRFRLPKCSMHSNNIVFHFCNDKECKASTPLCCNTCMQSLHENHTTVPIEEKAEQNERQLLKLLATLSWTEGKKEEALQQAKQNVESLSRSDSEYEEVSTEIKIERDLEKIRETKKEIEDILEKRDTSLLLSQKIVEKGEALCKEATVVPIPMPTIQEIVHSTPKIAKPVRIARQLINYRTWFKPK</sequence>
<dbReference type="SUPFAM" id="SSF57845">
    <property type="entry name" value="B-box zinc-binding domain"/>
    <property type="match status" value="1"/>
</dbReference>
<feature type="domain" description="RING-type" evidence="6">
    <location>
        <begin position="61"/>
        <end position="111"/>
    </location>
</feature>
<keyword evidence="9" id="KW-1185">Reference proteome</keyword>
<evidence type="ECO:0000256" key="3">
    <source>
        <dbReference type="ARBA" id="ARBA00022833"/>
    </source>
</evidence>
<dbReference type="GO" id="GO:0008270">
    <property type="term" value="F:zinc ion binding"/>
    <property type="evidence" value="ECO:0007669"/>
    <property type="project" value="UniProtKB-KW"/>
</dbReference>
<evidence type="ECO:0000259" key="7">
    <source>
        <dbReference type="PROSITE" id="PS50119"/>
    </source>
</evidence>
<feature type="domain" description="B box-type" evidence="7">
    <location>
        <begin position="152"/>
        <end position="198"/>
    </location>
</feature>
<evidence type="ECO:0000256" key="1">
    <source>
        <dbReference type="ARBA" id="ARBA00022723"/>
    </source>
</evidence>
<dbReference type="InterPro" id="IPR001841">
    <property type="entry name" value="Znf_RING"/>
</dbReference>
<reference evidence="9" key="1">
    <citation type="submission" date="2011-07" db="EMBL/GenBank/DDBJ databases">
        <authorList>
            <consortium name="Caenorhabditis brenneri Sequencing and Analysis Consortium"/>
            <person name="Wilson R.K."/>
        </authorList>
    </citation>
    <scope>NUCLEOTIDE SEQUENCE [LARGE SCALE GENOMIC DNA]</scope>
    <source>
        <strain evidence="9">PB2801</strain>
    </source>
</reference>
<dbReference type="SMART" id="SM00184">
    <property type="entry name" value="RING"/>
    <property type="match status" value="1"/>
</dbReference>
<dbReference type="EMBL" id="GL379835">
    <property type="protein sequence ID" value="EGT51821.1"/>
    <property type="molecule type" value="Genomic_DNA"/>
</dbReference>
<accession>G0N3R8</accession>
<keyword evidence="1" id="KW-0479">Metal-binding</keyword>
<dbReference type="InParanoid" id="G0N3R8"/>
<gene>
    <name evidence="8" type="ORF">CAEBREN_19442</name>
</gene>
<dbReference type="Proteomes" id="UP000008068">
    <property type="component" value="Unassembled WGS sequence"/>
</dbReference>
<proteinExistence type="predicted"/>
<dbReference type="eggNOG" id="KOG4185">
    <property type="taxonomic scope" value="Eukaryota"/>
</dbReference>
<dbReference type="HOGENOM" id="CLU_041835_0_0_1"/>
<dbReference type="Gene3D" id="3.30.160.60">
    <property type="entry name" value="Classic Zinc Finger"/>
    <property type="match status" value="1"/>
</dbReference>
<dbReference type="PROSITE" id="PS50089">
    <property type="entry name" value="ZF_RING_2"/>
    <property type="match status" value="1"/>
</dbReference>
<organism evidence="9">
    <name type="scientific">Caenorhabditis brenneri</name>
    <name type="common">Nematode worm</name>
    <dbReference type="NCBI Taxonomy" id="135651"/>
    <lineage>
        <taxon>Eukaryota</taxon>
        <taxon>Metazoa</taxon>
        <taxon>Ecdysozoa</taxon>
        <taxon>Nematoda</taxon>
        <taxon>Chromadorea</taxon>
        <taxon>Rhabditida</taxon>
        <taxon>Rhabditina</taxon>
        <taxon>Rhabditomorpha</taxon>
        <taxon>Rhabditoidea</taxon>
        <taxon>Rhabditidae</taxon>
        <taxon>Peloderinae</taxon>
        <taxon>Caenorhabditis</taxon>
    </lineage>
</organism>
<keyword evidence="2 4" id="KW-0863">Zinc-finger</keyword>